<dbReference type="PANTHER" id="PTHR11607:SF69">
    <property type="entry name" value="ALPHA-MANNOSIDASE 2"/>
    <property type="match status" value="1"/>
</dbReference>
<dbReference type="InterPro" id="IPR048534">
    <property type="entry name" value="Man2a1-like_dom"/>
</dbReference>
<feature type="transmembrane region" description="Helical" evidence="13">
    <location>
        <begin position="16"/>
        <end position="36"/>
    </location>
</feature>
<organism evidence="15 16">
    <name type="scientific">Microtus ochrogaster</name>
    <name type="common">Prairie vole</name>
    <dbReference type="NCBI Taxonomy" id="79684"/>
    <lineage>
        <taxon>Eukaryota</taxon>
        <taxon>Metazoa</taxon>
        <taxon>Chordata</taxon>
        <taxon>Craniata</taxon>
        <taxon>Vertebrata</taxon>
        <taxon>Euteleostomi</taxon>
        <taxon>Mammalia</taxon>
        <taxon>Eutheria</taxon>
        <taxon>Euarchontoglires</taxon>
        <taxon>Glires</taxon>
        <taxon>Rodentia</taxon>
        <taxon>Myomorpha</taxon>
        <taxon>Muroidea</taxon>
        <taxon>Cricetidae</taxon>
        <taxon>Arvicolinae</taxon>
        <taxon>Microtus</taxon>
    </lineage>
</organism>
<dbReference type="EC" id="3.2.1.114" evidence="10"/>
<evidence type="ECO:0000256" key="9">
    <source>
        <dbReference type="ARBA" id="ARBA00059516"/>
    </source>
</evidence>
<keyword evidence="4" id="KW-0378">Hydrolase</keyword>
<dbReference type="Gene3D" id="2.70.98.30">
    <property type="entry name" value="Golgi alpha-mannosidase II, domain 4"/>
    <property type="match status" value="1"/>
</dbReference>
<dbReference type="Pfam" id="PF07748">
    <property type="entry name" value="Glyco_hydro_38C"/>
    <property type="match status" value="1"/>
</dbReference>
<evidence type="ECO:0000313" key="16">
    <source>
        <dbReference type="Proteomes" id="UP000710432"/>
    </source>
</evidence>
<dbReference type="GO" id="GO:0000139">
    <property type="term" value="C:Golgi membrane"/>
    <property type="evidence" value="ECO:0007669"/>
    <property type="project" value="TreeGrafter"/>
</dbReference>
<dbReference type="EMBL" id="JAATJU010023388">
    <property type="protein sequence ID" value="KAH0507791.1"/>
    <property type="molecule type" value="Genomic_DNA"/>
</dbReference>
<keyword evidence="5" id="KW-0862">Zinc</keyword>
<dbReference type="InterPro" id="IPR011682">
    <property type="entry name" value="Glyco_hydro_38_C"/>
</dbReference>
<feature type="domain" description="Glycoside hydrolase family 38 central" evidence="14">
    <location>
        <begin position="702"/>
        <end position="788"/>
    </location>
</feature>
<dbReference type="FunFam" id="2.60.40.1180:FF:000009">
    <property type="entry name" value="Alpha-mannosidase"/>
    <property type="match status" value="1"/>
</dbReference>
<dbReference type="InterPro" id="IPR015341">
    <property type="entry name" value="Glyco_hydro_38_cen"/>
</dbReference>
<name>A0A8J6G7J8_MICOH</name>
<comment type="caution">
    <text evidence="15">The sequence shown here is derived from an EMBL/GenBank/DDBJ whole genome shotgun (WGS) entry which is preliminary data.</text>
</comment>
<dbReference type="GO" id="GO:0046872">
    <property type="term" value="F:metal ion binding"/>
    <property type="evidence" value="ECO:0007669"/>
    <property type="project" value="UniProtKB-KW"/>
</dbReference>
<evidence type="ECO:0000313" key="15">
    <source>
        <dbReference type="EMBL" id="KAH0507791.1"/>
    </source>
</evidence>
<dbReference type="FunFam" id="2.70.98.30:FF:000002">
    <property type="entry name" value="Alpha-mannosidase"/>
    <property type="match status" value="1"/>
</dbReference>
<evidence type="ECO:0000256" key="7">
    <source>
        <dbReference type="ARBA" id="ARBA00023180"/>
    </source>
</evidence>
<accession>A0A8J6G7J8</accession>
<dbReference type="Pfam" id="PF01074">
    <property type="entry name" value="Glyco_hydro_38N"/>
    <property type="match status" value="2"/>
</dbReference>
<evidence type="ECO:0000259" key="14">
    <source>
        <dbReference type="SMART" id="SM00872"/>
    </source>
</evidence>
<evidence type="ECO:0000256" key="2">
    <source>
        <dbReference type="ARBA" id="ARBA00009792"/>
    </source>
</evidence>
<evidence type="ECO:0000256" key="6">
    <source>
        <dbReference type="ARBA" id="ARBA00023157"/>
    </source>
</evidence>
<dbReference type="Pfam" id="PF09261">
    <property type="entry name" value="Alpha-mann_mid"/>
    <property type="match status" value="1"/>
</dbReference>
<comment type="catalytic activity">
    <reaction evidence="12">
        <text>N(4)-{beta-D-GlcNAc-(1-&gt;2)-alpha-D-Man-(1-&gt;3)-[alpha-D-Man-(1-&gt;3)-[alpha-D-Man-(1-&gt;6)]-alpha-D-Man-(1-&gt;6)]-beta-D-Man-(1-&gt;4)-beta-D-GlcNAc-(1-&gt;4)-beta-D-GlcNAc}-L-asparaginyl-[protein] + 2 H2O = 2 alpha-D-mannopyranose + an N(4)-{beta-D-GlcNAc-(1-&gt;2)-alpha-D-Man-(1-&gt;3)-[alpha-D-Man-(1-&gt;6)]-beta-D-Man-(1-&gt;4)-beta-D-GlcNAc-(1-&gt;4)-beta-D-GlcNAc}-L-asparaginyl-[protein]</text>
        <dbReference type="Rhea" id="RHEA:56052"/>
        <dbReference type="Rhea" id="RHEA-COMP:14368"/>
        <dbReference type="Rhea" id="RHEA-COMP:14369"/>
        <dbReference type="ChEBI" id="CHEBI:15377"/>
        <dbReference type="ChEBI" id="CHEBI:28729"/>
        <dbReference type="ChEBI" id="CHEBI:60615"/>
        <dbReference type="ChEBI" id="CHEBI:60625"/>
        <dbReference type="EC" id="3.2.1.114"/>
    </reaction>
</comment>
<sequence>MLQPLGLPGNINREELPLPLALSVIMAFFLIPLKLMPEGSNMSFFKNTPLIMVGRLCECESGVGKETTRHAAEDGFNAALEVADMEEGGKAVGWFLPPQKALLGSGPKVNLDVHLVGLQSPLLPETVFGSRWETVRKAVQAFRHYKTCRPPRSLGLEKVRSSSSFGARAPHCQRCTLGPGAAEPARSLGAEDTPALVEKTFPADSVVAAVAGSRGSDLSSAGSARPTGCLSPAGEQVCGDPFLTAQESASQGRPAPGKAAEGLGRGRVVAPGTRVYRGKKMKLSRQFTVFGSAIFCVVIFSLYLMLDRGHLDYPRGPRREGSFPQGQLSILQEKIDHLERLLAENNEIISNIRDSVINLSESVEDGPKGSPGNGSQGLARLLSSQSALQVDPKDCLFASQSGSQHPDVQMLDVYDLIPFDNPDGGVWKQGFDIKYEADEWDSEPLQVFVVPHSHNDPGMFSQDISLLRKLDGIPPLQFLSQDSSSGSEAMAVGELDSLLQNGQLEIVTGGWVMPDEATAHYFALIDQLIEGHQWLEKNLDLGSVTDILCHMMPFYSYDIPHTCGPDPKICCQFDFKRLPGGRYGCPWGVPPEAISPGNVQSRAQMLLDQYRKKSKLFRTKVLLAPLGDDFRFSEYTEWDLQYRNYEQLFNYMNSQPSLNVKIQFGTLSDYFDALEKASEKSAQSLFPVLSGDFFTYADRDDHYWSGYFTSRPFYKRMDRTMESRLRTAEILYHLALKQAQKYKINKFLSLPHYTILTEARRNLGLFQHHDAITGTAKDWVVVDYGTRLFQSLNFLEKIIGDSAFLLILKDKKMYQSQPSDTFLEMDTKQISQDSLPKKTVIQLNAQEPRYLVVFNPFEQERASVVSVCVNSAAVQVLSDTGKPMEVQVSAVWNDARTISQTAYEVSFLAHIPPLGMKVYKIVESQSSSSHMADYFLYNGGVAENGRFLVKNMIGAGDALTIENSFLALWFDRSGLMEKVRMKEDCRHHEMKVQFLWYGTTSRRDKSGAYLFLPDGQGQPYVSLRPPLVRVTHGRIYSEVTSFFEHVTHTVRLYNVQGIERQSVEVSNIVDIRTVHNREIVMRISSKINSQNRFFTDLNGYQIQPRRTMSKLPLQANVYPMSTMAYIQDAEHRLTLLSAQSLGTASMASGQIEVFMDRRLMQDDNRGLGQGVHDNKITANLFRILLEKRNGVNTEEEKKSPVSYPSLLSHLTSSFLNHPFLPMVLSAKLSSPAVELLSELHLLQSSLPCDIHLVNLRTIQSKTGKDYSDEAALILHRKGFDCQFSSRGTGLSCSTTQGKMSVPKLFNKFAVESLTLSSLSLMHSPSDAQNISDITLSPMEISTFRIRLR</sequence>
<evidence type="ECO:0000256" key="5">
    <source>
        <dbReference type="ARBA" id="ARBA00022833"/>
    </source>
</evidence>
<dbReference type="SUPFAM" id="SSF88713">
    <property type="entry name" value="Glycoside hydrolase/deacetylase"/>
    <property type="match status" value="1"/>
</dbReference>
<gene>
    <name evidence="15" type="ORF">LTLLF_167090</name>
</gene>
<evidence type="ECO:0000256" key="11">
    <source>
        <dbReference type="ARBA" id="ARBA00083602"/>
    </source>
</evidence>
<dbReference type="GO" id="GO:0006013">
    <property type="term" value="P:mannose metabolic process"/>
    <property type="evidence" value="ECO:0007669"/>
    <property type="project" value="InterPro"/>
</dbReference>
<dbReference type="InterPro" id="IPR050843">
    <property type="entry name" value="Glycosyl_Hydrlase_38"/>
</dbReference>
<keyword evidence="3" id="KW-0479">Metal-binding</keyword>
<dbReference type="InterPro" id="IPR011013">
    <property type="entry name" value="Gal_mutarotase_sf_dom"/>
</dbReference>
<keyword evidence="7" id="KW-0325">Glycoprotein</keyword>
<dbReference type="InterPro" id="IPR013780">
    <property type="entry name" value="Glyco_hydro_b"/>
</dbReference>
<protein>
    <recommendedName>
        <fullName evidence="10">mannosyl-oligosaccharide 1,3-1,6-alpha-mannosidase</fullName>
        <ecNumber evidence="10">3.2.1.114</ecNumber>
    </recommendedName>
    <alternativeName>
        <fullName evidence="11">Mannosyl-oligosaccharide 1,3-1,6-alpha-mannosidase</fullName>
    </alternativeName>
</protein>
<dbReference type="GO" id="GO:0030246">
    <property type="term" value="F:carbohydrate binding"/>
    <property type="evidence" value="ECO:0007669"/>
    <property type="project" value="InterPro"/>
</dbReference>
<evidence type="ECO:0000256" key="1">
    <source>
        <dbReference type="ARBA" id="ARBA00001947"/>
    </source>
</evidence>
<dbReference type="FunFam" id="3.20.110.10:FF:000016">
    <property type="entry name" value="Alpha-mannosidase"/>
    <property type="match status" value="1"/>
</dbReference>
<dbReference type="SUPFAM" id="SSF88688">
    <property type="entry name" value="Families 57/38 glycoside transferase middle domain"/>
    <property type="match status" value="1"/>
</dbReference>
<dbReference type="GO" id="GO:0004572">
    <property type="term" value="F:mannosyl-oligosaccharide 1,3-1,6-alpha-mannosidase activity"/>
    <property type="evidence" value="ECO:0007669"/>
    <property type="project" value="UniProtKB-EC"/>
</dbReference>
<dbReference type="InterPro" id="IPR027291">
    <property type="entry name" value="Glyco_hydro_38_N_sf"/>
</dbReference>
<dbReference type="Gene3D" id="1.20.1270.50">
    <property type="entry name" value="Glycoside hydrolase family 38, central domain"/>
    <property type="match status" value="1"/>
</dbReference>
<feature type="transmembrane region" description="Helical" evidence="13">
    <location>
        <begin position="287"/>
        <end position="306"/>
    </location>
</feature>
<dbReference type="InterPro" id="IPR028995">
    <property type="entry name" value="Glyco_hydro_57/38_cen_sf"/>
</dbReference>
<dbReference type="FunFam" id="1.20.1270.50:FF:000001">
    <property type="entry name" value="Alpha-mannosidase"/>
    <property type="match status" value="1"/>
</dbReference>
<comment type="similarity">
    <text evidence="2">Belongs to the glycosyl hydrolase 38 family.</text>
</comment>
<evidence type="ECO:0000256" key="10">
    <source>
        <dbReference type="ARBA" id="ARBA00066412"/>
    </source>
</evidence>
<evidence type="ECO:0000256" key="8">
    <source>
        <dbReference type="ARBA" id="ARBA00023295"/>
    </source>
</evidence>
<dbReference type="SUPFAM" id="SSF74650">
    <property type="entry name" value="Galactose mutarotase-like"/>
    <property type="match status" value="1"/>
</dbReference>
<keyword evidence="13" id="KW-0472">Membrane</keyword>
<comment type="cofactor">
    <cofactor evidence="1">
        <name>Zn(2+)</name>
        <dbReference type="ChEBI" id="CHEBI:29105"/>
    </cofactor>
</comment>
<keyword evidence="8" id="KW-0326">Glycosidase</keyword>
<evidence type="ECO:0000256" key="3">
    <source>
        <dbReference type="ARBA" id="ARBA00022723"/>
    </source>
</evidence>
<reference evidence="15" key="1">
    <citation type="submission" date="2020-03" db="EMBL/GenBank/DDBJ databases">
        <title>Studies in the Genomics of Life Span.</title>
        <authorList>
            <person name="Glass D."/>
        </authorList>
    </citation>
    <scope>NUCLEOTIDE SEQUENCE</scope>
    <source>
        <strain evidence="15">LTLLF</strain>
        <tissue evidence="15">Muscle</tissue>
    </source>
</reference>
<evidence type="ECO:0000256" key="13">
    <source>
        <dbReference type="SAM" id="Phobius"/>
    </source>
</evidence>
<dbReference type="Pfam" id="PF21260">
    <property type="entry name" value="Laman-like_dom"/>
    <property type="match status" value="1"/>
</dbReference>
<proteinExistence type="inferred from homology"/>
<dbReference type="InterPro" id="IPR037094">
    <property type="entry name" value="Glyco_hydro_38_cen_sf"/>
</dbReference>
<dbReference type="InterPro" id="IPR000602">
    <property type="entry name" value="Glyco_hydro_38_N"/>
</dbReference>
<dbReference type="InterPro" id="IPR011330">
    <property type="entry name" value="Glyco_hydro/deAcase_b/a-brl"/>
</dbReference>
<dbReference type="Gene3D" id="3.20.110.10">
    <property type="entry name" value="Glycoside hydrolase 38, N terminal domain"/>
    <property type="match status" value="3"/>
</dbReference>
<dbReference type="Proteomes" id="UP000710432">
    <property type="component" value="Unassembled WGS sequence"/>
</dbReference>
<dbReference type="PANTHER" id="PTHR11607">
    <property type="entry name" value="ALPHA-MANNOSIDASE"/>
    <property type="match status" value="1"/>
</dbReference>
<dbReference type="Gene3D" id="2.60.40.1180">
    <property type="entry name" value="Golgi alpha-mannosidase II"/>
    <property type="match status" value="1"/>
</dbReference>
<comment type="function">
    <text evidence="9">Catalyzes the first committed step in the biosynthesis of complex N-glycans. It controls conversion of high mannose to complex N-glycans; the final hydrolytic step in the N-glycan maturation pathway.</text>
</comment>
<keyword evidence="13" id="KW-1133">Transmembrane helix</keyword>
<evidence type="ECO:0000256" key="12">
    <source>
        <dbReference type="ARBA" id="ARBA00093232"/>
    </source>
</evidence>
<keyword evidence="6" id="KW-1015">Disulfide bond</keyword>
<dbReference type="SMART" id="SM00872">
    <property type="entry name" value="Alpha-mann_mid"/>
    <property type="match status" value="1"/>
</dbReference>
<evidence type="ECO:0000256" key="4">
    <source>
        <dbReference type="ARBA" id="ARBA00022801"/>
    </source>
</evidence>
<keyword evidence="13" id="KW-0812">Transmembrane</keyword>
<dbReference type="GO" id="GO:0006491">
    <property type="term" value="P:N-glycan processing"/>
    <property type="evidence" value="ECO:0007669"/>
    <property type="project" value="TreeGrafter"/>
</dbReference>